<feature type="transmembrane region" description="Helical" evidence="1">
    <location>
        <begin position="33"/>
        <end position="50"/>
    </location>
</feature>
<dbReference type="InterPro" id="IPR036465">
    <property type="entry name" value="vWFA_dom_sf"/>
</dbReference>
<dbReference type="InterPro" id="IPR002881">
    <property type="entry name" value="DUF58"/>
</dbReference>
<dbReference type="PANTHER" id="PTHR33608">
    <property type="entry name" value="BLL2464 PROTEIN"/>
    <property type="match status" value="1"/>
</dbReference>
<dbReference type="SUPFAM" id="SSF53300">
    <property type="entry name" value="vWA-like"/>
    <property type="match status" value="1"/>
</dbReference>
<feature type="domain" description="DUF58" evidence="2">
    <location>
        <begin position="197"/>
        <end position="360"/>
    </location>
</feature>
<name>A0A3B1A384_9ZZZZ</name>
<sequence>MIPTRRLLWLIFATFLLAIVVSFFPDYQHQWDILIYLVVGALIADALSLLGKRHIQAERKVMHALSLGAWADVSLTLHNQYRYPLRLQIYDHVPVELEHDGLPVEIKIPAKNWVRTPYRVKPVKRGPAKFEFLQVRIFSVLGFWKRNIKQPLQSEIRNYPNFSSVMKYTLLATDQRLNQMGILKRRRRGEGVDFHQLREYRDGDSLRQVDWKATARTRKIISRDYQEERDQQIIFLVDCGRRMLAHDDQLSHFDHTLNAILLLSHVALRQGDAVGLMTFSGHERWIPPRKSMASVNSILNSIYDLQPSLVSPDYTRAATQLMTRQKRRALVVLITNLRDEDTDELLPALHIMRKRHLVMLASMQESAINKMLDKPISGFDAALDHAAAQHYLGYRRDAHQKVMSEGILHLDVIPQELPINIVNRYLEVKSSGRL</sequence>
<dbReference type="Gene3D" id="3.40.50.410">
    <property type="entry name" value="von Willebrand factor, type A domain"/>
    <property type="match status" value="1"/>
</dbReference>
<keyword evidence="1" id="KW-0812">Transmembrane</keyword>
<organism evidence="3">
    <name type="scientific">hydrothermal vent metagenome</name>
    <dbReference type="NCBI Taxonomy" id="652676"/>
    <lineage>
        <taxon>unclassified sequences</taxon>
        <taxon>metagenomes</taxon>
        <taxon>ecological metagenomes</taxon>
    </lineage>
</organism>
<evidence type="ECO:0000313" key="3">
    <source>
        <dbReference type="EMBL" id="VAW98541.1"/>
    </source>
</evidence>
<protein>
    <submittedName>
        <fullName evidence="3">Putative membrane protein</fullName>
    </submittedName>
</protein>
<keyword evidence="1" id="KW-1133">Transmembrane helix</keyword>
<dbReference type="AlphaFoldDB" id="A0A3B1A384"/>
<gene>
    <name evidence="3" type="ORF">MNBD_GAMMA21-2215</name>
</gene>
<keyword evidence="1" id="KW-0472">Membrane</keyword>
<accession>A0A3B1A384</accession>
<dbReference type="EMBL" id="UOFR01000060">
    <property type="protein sequence ID" value="VAW98541.1"/>
    <property type="molecule type" value="Genomic_DNA"/>
</dbReference>
<dbReference type="Pfam" id="PF01882">
    <property type="entry name" value="DUF58"/>
    <property type="match status" value="1"/>
</dbReference>
<evidence type="ECO:0000256" key="1">
    <source>
        <dbReference type="SAM" id="Phobius"/>
    </source>
</evidence>
<evidence type="ECO:0000259" key="2">
    <source>
        <dbReference type="Pfam" id="PF01882"/>
    </source>
</evidence>
<feature type="transmembrane region" description="Helical" evidence="1">
    <location>
        <begin position="7"/>
        <end position="27"/>
    </location>
</feature>
<proteinExistence type="predicted"/>
<reference evidence="3" key="1">
    <citation type="submission" date="2018-06" db="EMBL/GenBank/DDBJ databases">
        <authorList>
            <person name="Zhirakovskaya E."/>
        </authorList>
    </citation>
    <scope>NUCLEOTIDE SEQUENCE</scope>
</reference>
<dbReference type="PANTHER" id="PTHR33608:SF3">
    <property type="entry name" value="SLR2013 PROTEIN"/>
    <property type="match status" value="1"/>
</dbReference>